<dbReference type="Proteomes" id="UP001515500">
    <property type="component" value="Chromosome 19"/>
</dbReference>
<organism evidence="4 5">
    <name type="scientific">Dioscorea cayennensis subsp. rotundata</name>
    <name type="common">White Guinea yam</name>
    <name type="synonym">Dioscorea rotundata</name>
    <dbReference type="NCBI Taxonomy" id="55577"/>
    <lineage>
        <taxon>Eukaryota</taxon>
        <taxon>Viridiplantae</taxon>
        <taxon>Streptophyta</taxon>
        <taxon>Embryophyta</taxon>
        <taxon>Tracheophyta</taxon>
        <taxon>Spermatophyta</taxon>
        <taxon>Magnoliopsida</taxon>
        <taxon>Liliopsida</taxon>
        <taxon>Dioscoreales</taxon>
        <taxon>Dioscoreaceae</taxon>
        <taxon>Dioscorea</taxon>
    </lineage>
</organism>
<dbReference type="AlphaFoldDB" id="A0AB40AFV8"/>
<dbReference type="PANTHER" id="PTHR31642">
    <property type="entry name" value="TRICHOTHECENE 3-O-ACETYLTRANSFERASE"/>
    <property type="match status" value="1"/>
</dbReference>
<dbReference type="Pfam" id="PF02458">
    <property type="entry name" value="Transferase"/>
    <property type="match status" value="1"/>
</dbReference>
<keyword evidence="2" id="KW-0808">Transferase</keyword>
<name>A0AB40AFV8_DIOCR</name>
<evidence type="ECO:0000256" key="3">
    <source>
        <dbReference type="ARBA" id="ARBA00023315"/>
    </source>
</evidence>
<evidence type="ECO:0000313" key="5">
    <source>
        <dbReference type="RefSeq" id="XP_039113787.1"/>
    </source>
</evidence>
<dbReference type="PANTHER" id="PTHR31642:SF151">
    <property type="entry name" value="OS12G0134700 PROTEIN"/>
    <property type="match status" value="1"/>
</dbReference>
<evidence type="ECO:0000313" key="4">
    <source>
        <dbReference type="Proteomes" id="UP001515500"/>
    </source>
</evidence>
<dbReference type="InterPro" id="IPR023213">
    <property type="entry name" value="CAT-like_dom_sf"/>
</dbReference>
<protein>
    <submittedName>
        <fullName evidence="5">Tryptamine hydroxycinnamoyltransferase 1-like</fullName>
    </submittedName>
</protein>
<gene>
    <name evidence="5" type="primary">LOC120249361</name>
</gene>
<evidence type="ECO:0000256" key="2">
    <source>
        <dbReference type="ARBA" id="ARBA00022679"/>
    </source>
</evidence>
<reference evidence="5" key="1">
    <citation type="submission" date="2025-08" db="UniProtKB">
        <authorList>
            <consortium name="RefSeq"/>
        </authorList>
    </citation>
    <scope>IDENTIFICATION</scope>
</reference>
<dbReference type="GeneID" id="120249361"/>
<dbReference type="GO" id="GO:0016747">
    <property type="term" value="F:acyltransferase activity, transferring groups other than amino-acyl groups"/>
    <property type="evidence" value="ECO:0007669"/>
    <property type="project" value="TreeGrafter"/>
</dbReference>
<keyword evidence="4" id="KW-1185">Reference proteome</keyword>
<proteinExistence type="inferred from homology"/>
<evidence type="ECO:0000256" key="1">
    <source>
        <dbReference type="ARBA" id="ARBA00009861"/>
    </source>
</evidence>
<comment type="similarity">
    <text evidence="1">Belongs to the plant acyltransferase family.</text>
</comment>
<dbReference type="RefSeq" id="XP_039113787.1">
    <property type="nucleotide sequence ID" value="XM_039257853.1"/>
</dbReference>
<sequence length="434" mass="48367">MEVKKISSTILKVPISHPYELPLTIFDRFADNIHIPVLYVFTPTTSSNADIISALSKTLFHFPTLTANLSTNSHGRPCLTVGDPQGGALLVEATVSSKLEDHLPFTPSPDFTLLHPEDENAKHSLQVQLNRFQCGGLVIGVTNHHRVADGQSMGSFFVTWGKMVRGIHNDPLPAVYDQSWLKPRHPPLVQFDHWGTDFMPLSSQPKECCLFNPIVVDPSEITNMLLHFSPEFIMKLKAQTGKLTTEKHTTFETLLGYLWRKVTIARQLDDKECTMLRISVNGRSRLWPPVPLEFFGNLVLNAYPKANSKELIEGGVATAAEIIRKGLRFIGEDYFRSFIDLGEVYGDRDLVPCYDKDTNLLSPILEVNSWLGFGFDEVDFGGSGTFRGFLPTWEPLEGLLVLIPAASGDGGVDVFLSLLEKHAVVLREISHTLD</sequence>
<dbReference type="Gene3D" id="3.30.559.10">
    <property type="entry name" value="Chloramphenicol acetyltransferase-like domain"/>
    <property type="match status" value="2"/>
</dbReference>
<keyword evidence="3" id="KW-0012">Acyltransferase</keyword>
<dbReference type="InterPro" id="IPR050317">
    <property type="entry name" value="Plant_Fungal_Acyltransferase"/>
</dbReference>
<accession>A0AB40AFV8</accession>